<geneLocation type="plasmid" evidence="1 2">
    <name>pAC1520</name>
</geneLocation>
<accession>A0AAJ6CQ10</accession>
<dbReference type="RefSeq" id="WP_277857157.1">
    <property type="nucleotide sequence ID" value="NZ_CP120943.1"/>
</dbReference>
<dbReference type="InterPro" id="IPR005358">
    <property type="entry name" value="Puta_zinc/iron-chelating_dom"/>
</dbReference>
<evidence type="ECO:0000313" key="2">
    <source>
        <dbReference type="Proteomes" id="UP001218423"/>
    </source>
</evidence>
<dbReference type="EMBL" id="CP120943">
    <property type="protein sequence ID" value="WFG00147.1"/>
    <property type="molecule type" value="Genomic_DNA"/>
</dbReference>
<proteinExistence type="predicted"/>
<gene>
    <name evidence="1" type="ORF">P5S46_21880</name>
</gene>
<name>A0AAJ6CQ10_AERCA</name>
<reference evidence="1" key="1">
    <citation type="submission" date="2023-03" db="EMBL/GenBank/DDBJ databases">
        <title>Aeromonas caviae strain AC1520.</title>
        <authorList>
            <person name="Xie T."/>
            <person name="Zhang Q."/>
            <person name="Deng J."/>
            <person name="Li X."/>
        </authorList>
    </citation>
    <scope>NUCLEOTIDE SEQUENCE</scope>
    <source>
        <strain evidence="1">AC1520</strain>
        <plasmid evidence="1">pAC1520</plasmid>
    </source>
</reference>
<dbReference type="Proteomes" id="UP001218423">
    <property type="component" value="Plasmid pAC1520"/>
</dbReference>
<sequence>MNDQLNAKLQRMKRSGDFSRLESIRAEAAGLVAKAAIEIQQQATMGELPHASKFAELKRINVLIKDVGGILRKYTPCAQACSACCHQAITITEPEAIRIGRAIGRTPSMVPALTLAQMESADAKKSEDVARYSGKACPFLVDNKCSVYDVRPAICRLHHSMHSDNSLCQLDEVRDVPAMDLTALEMAFVVTQGSYTLADIRVFFPDARHQPT</sequence>
<dbReference type="AlphaFoldDB" id="A0AAJ6CQ10"/>
<dbReference type="Pfam" id="PF03692">
    <property type="entry name" value="CxxCxxCC"/>
    <property type="match status" value="1"/>
</dbReference>
<evidence type="ECO:0000313" key="1">
    <source>
        <dbReference type="EMBL" id="WFG00147.1"/>
    </source>
</evidence>
<protein>
    <submittedName>
        <fullName evidence="1">YkgJ family cysteine cluster protein</fullName>
    </submittedName>
</protein>
<keyword evidence="1" id="KW-0614">Plasmid</keyword>
<organism evidence="1 2">
    <name type="scientific">Aeromonas caviae</name>
    <name type="common">Aeromonas punctata</name>
    <dbReference type="NCBI Taxonomy" id="648"/>
    <lineage>
        <taxon>Bacteria</taxon>
        <taxon>Pseudomonadati</taxon>
        <taxon>Pseudomonadota</taxon>
        <taxon>Gammaproteobacteria</taxon>
        <taxon>Aeromonadales</taxon>
        <taxon>Aeromonadaceae</taxon>
        <taxon>Aeromonas</taxon>
    </lineage>
</organism>